<protein>
    <submittedName>
        <fullName evidence="1">Uncharacterized protein</fullName>
    </submittedName>
</protein>
<proteinExistence type="predicted"/>
<name>A0A6C0JNX9_9ZZZZ</name>
<dbReference type="EMBL" id="MN740413">
    <property type="protein sequence ID" value="QHU05404.1"/>
    <property type="molecule type" value="Genomic_DNA"/>
</dbReference>
<sequence>MEVESYSVIDEKMDEGYARYMRLHAIVEEINAKPVSRTAEWYAEHNALLKMYTDYFKGGFEDINPEITDLEFRSNCKKLDGLVAKLTDQYRNYGWFSLYDYLQFNQIAISVVDTACTSMQTEEDDMSDMFSALKV</sequence>
<evidence type="ECO:0000313" key="1">
    <source>
        <dbReference type="EMBL" id="QHU05404.1"/>
    </source>
</evidence>
<dbReference type="AlphaFoldDB" id="A0A6C0JNX9"/>
<accession>A0A6C0JNX9</accession>
<organism evidence="1">
    <name type="scientific">viral metagenome</name>
    <dbReference type="NCBI Taxonomy" id="1070528"/>
    <lineage>
        <taxon>unclassified sequences</taxon>
        <taxon>metagenomes</taxon>
        <taxon>organismal metagenomes</taxon>
    </lineage>
</organism>
<reference evidence="1" key="1">
    <citation type="journal article" date="2020" name="Nature">
        <title>Giant virus diversity and host interactions through global metagenomics.</title>
        <authorList>
            <person name="Schulz F."/>
            <person name="Roux S."/>
            <person name="Paez-Espino D."/>
            <person name="Jungbluth S."/>
            <person name="Walsh D.A."/>
            <person name="Denef V.J."/>
            <person name="McMahon K.D."/>
            <person name="Konstantinidis K.T."/>
            <person name="Eloe-Fadrosh E.A."/>
            <person name="Kyrpides N.C."/>
            <person name="Woyke T."/>
        </authorList>
    </citation>
    <scope>NUCLEOTIDE SEQUENCE</scope>
    <source>
        <strain evidence="1">GVMAG-M-3300027734-16</strain>
    </source>
</reference>